<accession>A0A915IBY7</accession>
<keyword evidence="1" id="KW-1185">Reference proteome</keyword>
<name>A0A915IBY7_ROMCU</name>
<dbReference type="AlphaFoldDB" id="A0A915IBY7"/>
<dbReference type="Proteomes" id="UP000887565">
    <property type="component" value="Unplaced"/>
</dbReference>
<organism evidence="1 2">
    <name type="scientific">Romanomermis culicivorax</name>
    <name type="common">Nematode worm</name>
    <dbReference type="NCBI Taxonomy" id="13658"/>
    <lineage>
        <taxon>Eukaryota</taxon>
        <taxon>Metazoa</taxon>
        <taxon>Ecdysozoa</taxon>
        <taxon>Nematoda</taxon>
        <taxon>Enoplea</taxon>
        <taxon>Dorylaimia</taxon>
        <taxon>Mermithida</taxon>
        <taxon>Mermithoidea</taxon>
        <taxon>Mermithidae</taxon>
        <taxon>Romanomermis</taxon>
    </lineage>
</organism>
<evidence type="ECO:0000313" key="2">
    <source>
        <dbReference type="WBParaSite" id="nRc.2.0.1.t11402-RA"/>
    </source>
</evidence>
<proteinExistence type="predicted"/>
<sequence>MPTKRRQAPHHRFLRNWRTITFKRPDAEKILHLFLDDHHFDIITKVLACLGKSYYCDICDKGYSNSEDHCRIKQGCLGCQSKDPCPFKQWVYCSDCNRYLLSRTCYQNHKFGAAKKFNKRQKVYSTCNKLKCCKTCNQLTRTRHLKQHKWDHFFCKTCNQMVAKEKHECFMRVITEGKKHKKPPIFMFFDFETRQDQEIEPNNLGRVYKHIPNLCIGYRRCDTCRNEPLRTCSYCGVNCHEFIGDDCLKKFGYQLFSQEHRGAIALAHNAREFDSFLLEYLHEPKTILPKVVTQGLE</sequence>
<reference evidence="2" key="1">
    <citation type="submission" date="2022-11" db="UniProtKB">
        <authorList>
            <consortium name="WormBaseParasite"/>
        </authorList>
    </citation>
    <scope>IDENTIFICATION</scope>
</reference>
<protein>
    <submittedName>
        <fullName evidence="2">DNA-directed DNA polymerase</fullName>
    </submittedName>
</protein>
<evidence type="ECO:0000313" key="1">
    <source>
        <dbReference type="Proteomes" id="UP000887565"/>
    </source>
</evidence>
<dbReference type="WBParaSite" id="nRc.2.0.1.t11402-RA">
    <property type="protein sequence ID" value="nRc.2.0.1.t11402-RA"/>
    <property type="gene ID" value="nRc.2.0.1.g11402"/>
</dbReference>